<evidence type="ECO:0000256" key="5">
    <source>
        <dbReference type="ARBA" id="ARBA00022630"/>
    </source>
</evidence>
<evidence type="ECO:0000313" key="15">
    <source>
        <dbReference type="EMBL" id="TDS79680.1"/>
    </source>
</evidence>
<comment type="cofactor">
    <cofactor evidence="1">
        <name>FAD</name>
        <dbReference type="ChEBI" id="CHEBI:57692"/>
    </cofactor>
</comment>
<dbReference type="Gene3D" id="1.20.140.10">
    <property type="entry name" value="Butyryl-CoA Dehydrogenase, subunit A, domain 3"/>
    <property type="match status" value="2"/>
</dbReference>
<evidence type="ECO:0000256" key="9">
    <source>
        <dbReference type="ARBA" id="ARBA00023098"/>
    </source>
</evidence>
<evidence type="ECO:0000259" key="13">
    <source>
        <dbReference type="Pfam" id="PF02771"/>
    </source>
</evidence>
<dbReference type="Pfam" id="PF01756">
    <property type="entry name" value="ACOX"/>
    <property type="match status" value="1"/>
</dbReference>
<evidence type="ECO:0000259" key="12">
    <source>
        <dbReference type="Pfam" id="PF02770"/>
    </source>
</evidence>
<name>A0A4R7FPK8_9MICO</name>
<dbReference type="InterPro" id="IPR006091">
    <property type="entry name" value="Acyl-CoA_Oxase/DH_mid-dom"/>
</dbReference>
<keyword evidence="8" id="KW-0560">Oxidoreductase</keyword>
<dbReference type="Pfam" id="PF02771">
    <property type="entry name" value="Acyl-CoA_dh_N"/>
    <property type="match status" value="1"/>
</dbReference>
<evidence type="ECO:0000256" key="2">
    <source>
        <dbReference type="ARBA" id="ARBA00004275"/>
    </source>
</evidence>
<evidence type="ECO:0000256" key="7">
    <source>
        <dbReference type="ARBA" id="ARBA00022832"/>
    </source>
</evidence>
<dbReference type="EC" id="1.3.3.6" evidence="4"/>
<evidence type="ECO:0000256" key="10">
    <source>
        <dbReference type="ARBA" id="ARBA00023140"/>
    </source>
</evidence>
<keyword evidence="9" id="KW-0443">Lipid metabolism</keyword>
<comment type="subcellular location">
    <subcellularLocation>
        <location evidence="2">Peroxisome</location>
    </subcellularLocation>
</comment>
<dbReference type="InterPro" id="IPR046373">
    <property type="entry name" value="Acyl-CoA_Oxase/DH_mid-dom_sf"/>
</dbReference>
<keyword evidence="6" id="KW-0274">FAD</keyword>
<dbReference type="RefSeq" id="WP_133764058.1">
    <property type="nucleotide sequence ID" value="NZ_BAAARP010000001.1"/>
</dbReference>
<keyword evidence="5" id="KW-0285">Flavoprotein</keyword>
<feature type="domain" description="Acyl-CoA oxidase/dehydrogenase middle" evidence="12">
    <location>
        <begin position="152"/>
        <end position="261"/>
    </location>
</feature>
<dbReference type="SUPFAM" id="SSF56645">
    <property type="entry name" value="Acyl-CoA dehydrogenase NM domain-like"/>
    <property type="match status" value="1"/>
</dbReference>
<evidence type="ECO:0000313" key="16">
    <source>
        <dbReference type="Proteomes" id="UP000295344"/>
    </source>
</evidence>
<dbReference type="InterPro" id="IPR037069">
    <property type="entry name" value="AcylCoA_DH/ox_N_sf"/>
</dbReference>
<dbReference type="SUPFAM" id="SSF47203">
    <property type="entry name" value="Acyl-CoA dehydrogenase C-terminal domain-like"/>
    <property type="match status" value="2"/>
</dbReference>
<sequence>MTLDAMSGPTTTATVRATRTSAQEPDFDRIHDGLLGSWKDVRLAARARTLDPALHRLDDIGVADHRARVTAQLQVLLDSGAVRLPFPEQFGGSGDAGGNLVAFEELVTADPSLQIKAGVQWGLFAAAILHLGTRYHHEHFLADAIELQTFGGFAMTETGHGSDVASIATTATYDPATQEFVIDTPFRAAWKDYIGNAAVDARAAVVFAQLETLGERHGVHAFFVPIRDASGTFLPGVGGEDDGPKSGLNGVDNGRLHFSGVRVPRENLLNRYGDVAPDGTYSSPIPSQGRRFFTMLGTLVQGRVSLAGAANTGAKIALEIAITYAAQRRQFAGAAGDEEVLLDYPQHQRRLLTRLAGVYAATYTQDELLLDFHRVFTGEHDTDESRQELENFAAAAKAEATWHALDTIQECREACGGAGFLAENRFGQLHADLDVYATFEGDNTVLLQLVGKRLLTQYGRRLKAAGSAGAARIVAGQAVSATAASAGLAALAQRVADGGTAAGAARSLREPAVQERILLDRVELAVAEIAPALRPAPGVSAEELAARFGDHQHALIDAARAEARLRQWRAFTRAVERETDAPTKALLALVRDVFALTTIERDLGWYLVRRRLSVSRAKAVTRLLDALVRRMRPHAVDLVQAFGYEQGHLRAAIASGAEAARQKEARAAR</sequence>
<evidence type="ECO:0000256" key="4">
    <source>
        <dbReference type="ARBA" id="ARBA00012870"/>
    </source>
</evidence>
<comment type="similarity">
    <text evidence="3">Belongs to the acyl-CoA oxidase family.</text>
</comment>
<dbReference type="InterPro" id="IPR012258">
    <property type="entry name" value="Acyl-CoA_oxidase"/>
</dbReference>
<dbReference type="GO" id="GO:0055088">
    <property type="term" value="P:lipid homeostasis"/>
    <property type="evidence" value="ECO:0007669"/>
    <property type="project" value="TreeGrafter"/>
</dbReference>
<dbReference type="InterPro" id="IPR055060">
    <property type="entry name" value="ACOX_C_alpha1"/>
</dbReference>
<gene>
    <name evidence="15" type="ORF">CLV52_0217</name>
</gene>
<dbReference type="Gene3D" id="1.10.540.10">
    <property type="entry name" value="Acyl-CoA dehydrogenase/oxidase, N-terminal domain"/>
    <property type="match status" value="1"/>
</dbReference>
<keyword evidence="10" id="KW-0576">Peroxisome</keyword>
<evidence type="ECO:0000259" key="14">
    <source>
        <dbReference type="Pfam" id="PF22924"/>
    </source>
</evidence>
<dbReference type="Proteomes" id="UP000295344">
    <property type="component" value="Unassembled WGS sequence"/>
</dbReference>
<dbReference type="GO" id="GO:0005504">
    <property type="term" value="F:fatty acid binding"/>
    <property type="evidence" value="ECO:0007669"/>
    <property type="project" value="TreeGrafter"/>
</dbReference>
<dbReference type="GO" id="GO:0071949">
    <property type="term" value="F:FAD binding"/>
    <property type="evidence" value="ECO:0007669"/>
    <property type="project" value="InterPro"/>
</dbReference>
<dbReference type="PANTHER" id="PTHR10909">
    <property type="entry name" value="ELECTRON TRANSPORT OXIDOREDUCTASE"/>
    <property type="match status" value="1"/>
</dbReference>
<evidence type="ECO:0000259" key="11">
    <source>
        <dbReference type="Pfam" id="PF01756"/>
    </source>
</evidence>
<evidence type="ECO:0000256" key="1">
    <source>
        <dbReference type="ARBA" id="ARBA00001974"/>
    </source>
</evidence>
<feature type="domain" description="Acyl-CoA dehydrogenase/oxidase N-terminal" evidence="13">
    <location>
        <begin position="72"/>
        <end position="145"/>
    </location>
</feature>
<dbReference type="PANTHER" id="PTHR10909:SF382">
    <property type="entry name" value="ACYL-COENZYME A OXIDASE"/>
    <property type="match status" value="1"/>
</dbReference>
<feature type="domain" description="Acyl-CoA oxidase C-terminal" evidence="11">
    <location>
        <begin position="550"/>
        <end position="654"/>
    </location>
</feature>
<protein>
    <recommendedName>
        <fullName evidence="4">acyl-CoA oxidase</fullName>
        <ecNumber evidence="4">1.3.3.6</ecNumber>
    </recommendedName>
</protein>
<organism evidence="15 16">
    <name type="scientific">Amnibacterium kyonggiense</name>
    <dbReference type="NCBI Taxonomy" id="595671"/>
    <lineage>
        <taxon>Bacteria</taxon>
        <taxon>Bacillati</taxon>
        <taxon>Actinomycetota</taxon>
        <taxon>Actinomycetes</taxon>
        <taxon>Micrococcales</taxon>
        <taxon>Microbacteriaceae</taxon>
        <taxon>Amnibacterium</taxon>
    </lineage>
</organism>
<dbReference type="AlphaFoldDB" id="A0A4R7FPK8"/>
<dbReference type="EMBL" id="SOAM01000001">
    <property type="protein sequence ID" value="TDS79680.1"/>
    <property type="molecule type" value="Genomic_DNA"/>
</dbReference>
<dbReference type="FunFam" id="2.40.110.10:FF:000005">
    <property type="entry name" value="Acyl-coenzyme A oxidase"/>
    <property type="match status" value="1"/>
</dbReference>
<dbReference type="FunFam" id="1.20.140.10:FF:000010">
    <property type="entry name" value="Acyl-coenzyme A oxidase"/>
    <property type="match status" value="1"/>
</dbReference>
<accession>A0A4R7FPK8</accession>
<dbReference type="InterPro" id="IPR009100">
    <property type="entry name" value="AcylCoA_DH/oxidase_NM_dom_sf"/>
</dbReference>
<dbReference type="InterPro" id="IPR036250">
    <property type="entry name" value="AcylCo_DH-like_C"/>
</dbReference>
<dbReference type="OrthoDB" id="1144545at2"/>
<dbReference type="Pfam" id="PF22924">
    <property type="entry name" value="ACOX_C_alpha1"/>
    <property type="match status" value="1"/>
</dbReference>
<dbReference type="Pfam" id="PF02770">
    <property type="entry name" value="Acyl-CoA_dh_M"/>
    <property type="match status" value="1"/>
</dbReference>
<comment type="caution">
    <text evidence="15">The sequence shown here is derived from an EMBL/GenBank/DDBJ whole genome shotgun (WGS) entry which is preliminary data.</text>
</comment>
<feature type="domain" description="Acyl-CoA oxidase C-alpha1" evidence="14">
    <location>
        <begin position="297"/>
        <end position="455"/>
    </location>
</feature>
<evidence type="ECO:0000256" key="3">
    <source>
        <dbReference type="ARBA" id="ARBA00006288"/>
    </source>
</evidence>
<keyword evidence="16" id="KW-1185">Reference proteome</keyword>
<evidence type="ECO:0000256" key="6">
    <source>
        <dbReference type="ARBA" id="ARBA00022827"/>
    </source>
</evidence>
<dbReference type="GO" id="GO:0033540">
    <property type="term" value="P:fatty acid beta-oxidation using acyl-CoA oxidase"/>
    <property type="evidence" value="ECO:0007669"/>
    <property type="project" value="TreeGrafter"/>
</dbReference>
<evidence type="ECO:0000256" key="8">
    <source>
        <dbReference type="ARBA" id="ARBA00023002"/>
    </source>
</evidence>
<dbReference type="PIRSF" id="PIRSF000168">
    <property type="entry name" value="Acyl-CoA_oxidase"/>
    <property type="match status" value="1"/>
</dbReference>
<dbReference type="InterPro" id="IPR002655">
    <property type="entry name" value="Acyl-CoA_oxidase_C"/>
</dbReference>
<proteinExistence type="inferred from homology"/>
<reference evidence="15 16" key="1">
    <citation type="submission" date="2019-03" db="EMBL/GenBank/DDBJ databases">
        <title>Genomic Encyclopedia of Archaeal and Bacterial Type Strains, Phase II (KMG-II): from individual species to whole genera.</title>
        <authorList>
            <person name="Goeker M."/>
        </authorList>
    </citation>
    <scope>NUCLEOTIDE SEQUENCE [LARGE SCALE GENOMIC DNA]</scope>
    <source>
        <strain evidence="15 16">DSM 24782</strain>
    </source>
</reference>
<dbReference type="Gene3D" id="2.40.110.10">
    <property type="entry name" value="Butyryl-CoA Dehydrogenase, subunit A, domain 2"/>
    <property type="match status" value="1"/>
</dbReference>
<dbReference type="GO" id="GO:0003997">
    <property type="term" value="F:acyl-CoA oxidase activity"/>
    <property type="evidence" value="ECO:0007669"/>
    <property type="project" value="UniProtKB-EC"/>
</dbReference>
<keyword evidence="7" id="KW-0276">Fatty acid metabolism</keyword>
<dbReference type="InterPro" id="IPR013786">
    <property type="entry name" value="AcylCoA_DH/ox_N"/>
</dbReference>